<gene>
    <name evidence="1" type="ORF">GLOINDRAFT_17204</name>
</gene>
<reference evidence="1" key="1">
    <citation type="submission" date="2013-07" db="EMBL/GenBank/DDBJ databases">
        <title>The genome of an arbuscular mycorrhizal fungus provides insights into the evolution of the oldest plant symbiosis.</title>
        <authorList>
            <consortium name="DOE Joint Genome Institute"/>
            <person name="Tisserant E."/>
            <person name="Malbreil M."/>
            <person name="Kuo A."/>
            <person name="Kohler A."/>
            <person name="Symeonidi A."/>
            <person name="Balestrini R."/>
            <person name="Charron P."/>
            <person name="Duensing N."/>
            <person name="Frei-dit-Frey N."/>
            <person name="Gianinazzi-Pearson V."/>
            <person name="Gilbert B."/>
            <person name="Handa Y."/>
            <person name="Hijri M."/>
            <person name="Kaul R."/>
            <person name="Kawaguchi M."/>
            <person name="Krajinski F."/>
            <person name="Lammers P."/>
            <person name="Lapierre D."/>
            <person name="Masclaux F.G."/>
            <person name="Murat C."/>
            <person name="Morin E."/>
            <person name="Ndikumana S."/>
            <person name="Pagni M."/>
            <person name="Petitpierre D."/>
            <person name="Requena N."/>
            <person name="Rosikiewicz P."/>
            <person name="Riley R."/>
            <person name="Saito K."/>
            <person name="San Clemente H."/>
            <person name="Shapiro H."/>
            <person name="van Tuinen D."/>
            <person name="Becard G."/>
            <person name="Bonfante P."/>
            <person name="Paszkowski U."/>
            <person name="Shachar-Hill Y."/>
            <person name="Young J.P."/>
            <person name="Sanders I.R."/>
            <person name="Henrissat B."/>
            <person name="Rensing S.A."/>
            <person name="Grigoriev I.V."/>
            <person name="Corradi N."/>
            <person name="Roux C."/>
            <person name="Martin F."/>
        </authorList>
    </citation>
    <scope>NUCLEOTIDE SEQUENCE</scope>
    <source>
        <strain evidence="1">DAOM 197198</strain>
    </source>
</reference>
<organism evidence="1">
    <name type="scientific">Rhizophagus irregularis (strain DAOM 181602 / DAOM 197198 / MUCL 43194)</name>
    <name type="common">Arbuscular mycorrhizal fungus</name>
    <name type="synonym">Glomus intraradices</name>
    <dbReference type="NCBI Taxonomy" id="747089"/>
    <lineage>
        <taxon>Eukaryota</taxon>
        <taxon>Fungi</taxon>
        <taxon>Fungi incertae sedis</taxon>
        <taxon>Mucoromycota</taxon>
        <taxon>Glomeromycotina</taxon>
        <taxon>Glomeromycetes</taxon>
        <taxon>Glomerales</taxon>
        <taxon>Glomeraceae</taxon>
        <taxon>Rhizophagus</taxon>
    </lineage>
</organism>
<name>U9UMT7_RHIID</name>
<proteinExistence type="predicted"/>
<sequence>MFFVNQKKVADRTALLAARLLEKLEDFDKKYTKIWQFSTNTLGISQTLEEVEPATYKHLEKLETSFKDKF</sequence>
<accession>U9UMT7</accession>
<protein>
    <submittedName>
        <fullName evidence="1">Uncharacterized protein</fullName>
    </submittedName>
</protein>
<dbReference type="AlphaFoldDB" id="U9UMT7"/>
<dbReference type="HOGENOM" id="CLU_2759066_0_0_1"/>
<dbReference type="EMBL" id="KI276210">
    <property type="protein sequence ID" value="ESA21675.1"/>
    <property type="molecule type" value="Genomic_DNA"/>
</dbReference>
<evidence type="ECO:0000313" key="1">
    <source>
        <dbReference type="EMBL" id="ESA21675.1"/>
    </source>
</evidence>